<accession>A0A6J5MS80</accession>
<feature type="domain" description="PD-(D/E)XK endonuclease-like" evidence="1">
    <location>
        <begin position="14"/>
        <end position="261"/>
    </location>
</feature>
<dbReference type="InterPro" id="IPR011604">
    <property type="entry name" value="PDDEXK-like_dom_sf"/>
</dbReference>
<evidence type="ECO:0000313" key="3">
    <source>
        <dbReference type="EMBL" id="CAB4190638.1"/>
    </source>
</evidence>
<evidence type="ECO:0000313" key="2">
    <source>
        <dbReference type="EMBL" id="CAB4148717.1"/>
    </source>
</evidence>
<dbReference type="EMBL" id="LR796510">
    <property type="protein sequence ID" value="CAB4148717.1"/>
    <property type="molecule type" value="Genomic_DNA"/>
</dbReference>
<name>A0A6J5MS80_9CAUD</name>
<protein>
    <submittedName>
        <fullName evidence="2">PD-(D/E)XK nuclease superfamily</fullName>
    </submittedName>
</protein>
<evidence type="ECO:0000259" key="1">
    <source>
        <dbReference type="Pfam" id="PF12705"/>
    </source>
</evidence>
<organism evidence="2">
    <name type="scientific">uncultured Caudovirales phage</name>
    <dbReference type="NCBI Taxonomy" id="2100421"/>
    <lineage>
        <taxon>Viruses</taxon>
        <taxon>Duplodnaviria</taxon>
        <taxon>Heunggongvirae</taxon>
        <taxon>Uroviricota</taxon>
        <taxon>Caudoviricetes</taxon>
        <taxon>Peduoviridae</taxon>
        <taxon>Maltschvirus</taxon>
        <taxon>Maltschvirus maltsch</taxon>
    </lineage>
</organism>
<dbReference type="Gene3D" id="3.90.320.10">
    <property type="match status" value="1"/>
</dbReference>
<dbReference type="EMBL" id="LR797158">
    <property type="protein sequence ID" value="CAB4190638.1"/>
    <property type="molecule type" value="Genomic_DNA"/>
</dbReference>
<dbReference type="InterPro" id="IPR038726">
    <property type="entry name" value="PDDEXK_AddAB-type"/>
</dbReference>
<gene>
    <name evidence="3" type="ORF">UFOVP1191_81</name>
    <name evidence="4" type="ORF">UFOVP1252_97</name>
    <name evidence="2" type="ORF">UFOVP529_23</name>
</gene>
<dbReference type="Pfam" id="PF12705">
    <property type="entry name" value="PDDEXK_1"/>
    <property type="match status" value="1"/>
</dbReference>
<proteinExistence type="predicted"/>
<sequence>MNELIAYPERHPEHVSVSELREFLSCPLRWWYKYRLGLWTDKTTPFFALGTAVHAGLQMWYEPVMGAKKVGDLGKAYDHYAATYAIESAKVDWIKEKDADPIGQQNMGKEMLRAALTEGDDWKAHAVERTMFAEIKHSRLGKLPIKLKAQVDMITESKDVVEHKTASRRWEEGREHGDVQATAYVLAVRENFGHDPEVTFNIISKHAKAPVVDRRVTHRGQDDLDKLYISVRAFLDAQEKGVYPNPTAFAHATCEYRRICDQWESHPQKLPERTILKNMVPGLREVRAVKE</sequence>
<evidence type="ECO:0000313" key="4">
    <source>
        <dbReference type="EMBL" id="CAB4194510.1"/>
    </source>
</evidence>
<dbReference type="EMBL" id="LR797211">
    <property type="protein sequence ID" value="CAB4194510.1"/>
    <property type="molecule type" value="Genomic_DNA"/>
</dbReference>
<reference evidence="2" key="1">
    <citation type="submission" date="2020-04" db="EMBL/GenBank/DDBJ databases">
        <authorList>
            <person name="Chiriac C."/>
            <person name="Salcher M."/>
            <person name="Ghai R."/>
            <person name="Kavagutti S V."/>
        </authorList>
    </citation>
    <scope>NUCLEOTIDE SEQUENCE</scope>
</reference>